<organism evidence="1 2">
    <name type="scientific">Trichonephila inaurata madagascariensis</name>
    <dbReference type="NCBI Taxonomy" id="2747483"/>
    <lineage>
        <taxon>Eukaryota</taxon>
        <taxon>Metazoa</taxon>
        <taxon>Ecdysozoa</taxon>
        <taxon>Arthropoda</taxon>
        <taxon>Chelicerata</taxon>
        <taxon>Arachnida</taxon>
        <taxon>Araneae</taxon>
        <taxon>Araneomorphae</taxon>
        <taxon>Entelegynae</taxon>
        <taxon>Araneoidea</taxon>
        <taxon>Nephilidae</taxon>
        <taxon>Trichonephila</taxon>
        <taxon>Trichonephila inaurata</taxon>
    </lineage>
</organism>
<dbReference type="AlphaFoldDB" id="A0A8X7CSG0"/>
<dbReference type="EMBL" id="BMAV01021049">
    <property type="protein sequence ID" value="GFY74962.1"/>
    <property type="molecule type" value="Genomic_DNA"/>
</dbReference>
<sequence>MSRDDVETTCLTVLHRYSALLKFCRIESDAISEPYGLEKLIGGISSINSHLNVDGIQQSHFKILLRKKSTLAN</sequence>
<keyword evidence="2" id="KW-1185">Reference proteome</keyword>
<evidence type="ECO:0000313" key="2">
    <source>
        <dbReference type="Proteomes" id="UP000886998"/>
    </source>
</evidence>
<accession>A0A8X7CSG0</accession>
<evidence type="ECO:0000313" key="1">
    <source>
        <dbReference type="EMBL" id="GFY74962.1"/>
    </source>
</evidence>
<protein>
    <submittedName>
        <fullName evidence="1">Uncharacterized protein</fullName>
    </submittedName>
</protein>
<dbReference type="Proteomes" id="UP000886998">
    <property type="component" value="Unassembled WGS sequence"/>
</dbReference>
<reference evidence="1" key="1">
    <citation type="submission" date="2020-08" db="EMBL/GenBank/DDBJ databases">
        <title>Multicomponent nature underlies the extraordinary mechanical properties of spider dragline silk.</title>
        <authorList>
            <person name="Kono N."/>
            <person name="Nakamura H."/>
            <person name="Mori M."/>
            <person name="Yoshida Y."/>
            <person name="Ohtoshi R."/>
            <person name="Malay A.D."/>
            <person name="Moran D.A.P."/>
            <person name="Tomita M."/>
            <person name="Numata K."/>
            <person name="Arakawa K."/>
        </authorList>
    </citation>
    <scope>NUCLEOTIDE SEQUENCE</scope>
</reference>
<gene>
    <name evidence="1" type="ORF">TNIN_350461</name>
</gene>
<proteinExistence type="predicted"/>
<name>A0A8X7CSG0_9ARAC</name>
<comment type="caution">
    <text evidence="1">The sequence shown here is derived from an EMBL/GenBank/DDBJ whole genome shotgun (WGS) entry which is preliminary data.</text>
</comment>